<dbReference type="HOGENOM" id="CLU_010194_2_10_1"/>
<dbReference type="InParanoid" id="E0VGI8"/>
<dbReference type="PANTHER" id="PTHR43115">
    <property type="entry name" value="DEHYDROGENASE/REDUCTASE SDR FAMILY MEMBER 11"/>
    <property type="match status" value="1"/>
</dbReference>
<sequence>MDRWMGKVALVTGASAGIGAAIAEELAKKGLRVIGLARRIEKVEELKEKLGRIKGELVPWKGDITKQEEIARTFQWIKHKFGTIHVLVNNAGIARQEMLIDGKIEHFKEVLDVNVLGLTICTQHAYKLMKETGVYNGHIININSIAGHQIPNTEIPKFNIYAASKYAVTALTETLRQELRYLKSKIRVTSISPGMVETDIRDSCLTPGALEALNDDVNKKSMTTAILKPKDIADSVLYVLATPPHVQIHELTIKPLGEVF</sequence>
<gene>
    <name evidence="5" type="primary">8240025</name>
    <name evidence="4" type="ORF">Phum_PHUM184020</name>
</gene>
<accession>E0VGI8</accession>
<dbReference type="CTD" id="8240025"/>
<name>E0VGI8_PEDHC</name>
<dbReference type="Proteomes" id="UP000009046">
    <property type="component" value="Unassembled WGS sequence"/>
</dbReference>
<dbReference type="InterPro" id="IPR036291">
    <property type="entry name" value="NAD(P)-bd_dom_sf"/>
</dbReference>
<keyword evidence="6" id="KW-1185">Reference proteome</keyword>
<reference evidence="4" key="1">
    <citation type="submission" date="2007-04" db="EMBL/GenBank/DDBJ databases">
        <title>Annotation of Pediculus humanus corporis strain USDA.</title>
        <authorList>
            <person name="Kirkness E."/>
            <person name="Hannick L."/>
            <person name="Hass B."/>
            <person name="Bruggner R."/>
            <person name="Lawson D."/>
            <person name="Bidwell S."/>
            <person name="Joardar V."/>
            <person name="Caler E."/>
            <person name="Walenz B."/>
            <person name="Inman J."/>
            <person name="Schobel S."/>
            <person name="Galinsky K."/>
            <person name="Amedeo P."/>
            <person name="Strausberg R."/>
        </authorList>
    </citation>
    <scope>NUCLEOTIDE SEQUENCE</scope>
    <source>
        <strain evidence="4">USDA</strain>
    </source>
</reference>
<dbReference type="AlphaFoldDB" id="E0VGI8"/>
<protein>
    <submittedName>
        <fullName evidence="4 5">Alcohol dehydrogenase, putative</fullName>
        <ecNumber evidence="4">1.1.1.100</ecNumber>
    </submittedName>
</protein>
<keyword evidence="2 4" id="KW-0560">Oxidoreductase</keyword>
<dbReference type="KEGG" id="phu:Phum_PHUM184020"/>
<dbReference type="OrthoDB" id="1933717at2759"/>
<dbReference type="PANTHER" id="PTHR43115:SF4">
    <property type="entry name" value="DEHYDROGENASE_REDUCTASE SDR FAMILY MEMBER 11"/>
    <property type="match status" value="1"/>
</dbReference>
<organism>
    <name type="scientific">Pediculus humanus subsp. corporis</name>
    <name type="common">Body louse</name>
    <dbReference type="NCBI Taxonomy" id="121224"/>
    <lineage>
        <taxon>Eukaryota</taxon>
        <taxon>Metazoa</taxon>
        <taxon>Ecdysozoa</taxon>
        <taxon>Arthropoda</taxon>
        <taxon>Hexapoda</taxon>
        <taxon>Insecta</taxon>
        <taxon>Pterygota</taxon>
        <taxon>Neoptera</taxon>
        <taxon>Paraneoptera</taxon>
        <taxon>Psocodea</taxon>
        <taxon>Troctomorpha</taxon>
        <taxon>Phthiraptera</taxon>
        <taxon>Anoplura</taxon>
        <taxon>Pediculidae</taxon>
        <taxon>Pediculus</taxon>
    </lineage>
</organism>
<evidence type="ECO:0000313" key="4">
    <source>
        <dbReference type="EMBL" id="EEB12494.1"/>
    </source>
</evidence>
<dbReference type="eggNOG" id="KOG1205">
    <property type="taxonomic scope" value="Eukaryota"/>
</dbReference>
<dbReference type="OMA" id="DYTMTDF"/>
<evidence type="ECO:0000256" key="1">
    <source>
        <dbReference type="ARBA" id="ARBA00006484"/>
    </source>
</evidence>
<dbReference type="STRING" id="121224.E0VGI8"/>
<reference evidence="4" key="2">
    <citation type="submission" date="2007-04" db="EMBL/GenBank/DDBJ databases">
        <title>The genome of the human body louse.</title>
        <authorList>
            <consortium name="The Human Body Louse Genome Consortium"/>
            <person name="Kirkness E."/>
            <person name="Walenz B."/>
            <person name="Hass B."/>
            <person name="Bruggner R."/>
            <person name="Strausberg R."/>
        </authorList>
    </citation>
    <scope>NUCLEOTIDE SEQUENCE</scope>
    <source>
        <strain evidence="4">USDA</strain>
    </source>
</reference>
<evidence type="ECO:0000256" key="2">
    <source>
        <dbReference type="ARBA" id="ARBA00023002"/>
    </source>
</evidence>
<evidence type="ECO:0000313" key="5">
    <source>
        <dbReference type="EnsemblMetazoa" id="PHUM184020-PA"/>
    </source>
</evidence>
<evidence type="ECO:0000313" key="6">
    <source>
        <dbReference type="Proteomes" id="UP000009046"/>
    </source>
</evidence>
<reference evidence="5" key="3">
    <citation type="submission" date="2021-02" db="UniProtKB">
        <authorList>
            <consortium name="EnsemblMetazoa"/>
        </authorList>
    </citation>
    <scope>IDENTIFICATION</scope>
    <source>
        <strain evidence="5">USDA</strain>
    </source>
</reference>
<dbReference type="EMBL" id="DS235145">
    <property type="protein sequence ID" value="EEB12494.1"/>
    <property type="molecule type" value="Genomic_DNA"/>
</dbReference>
<comment type="similarity">
    <text evidence="1 3">Belongs to the short-chain dehydrogenases/reductases (SDR) family.</text>
</comment>
<dbReference type="EC" id="1.1.1.100" evidence="4"/>
<dbReference type="PRINTS" id="PR00081">
    <property type="entry name" value="GDHRDH"/>
</dbReference>
<proteinExistence type="inferred from homology"/>
<dbReference type="SUPFAM" id="SSF51735">
    <property type="entry name" value="NAD(P)-binding Rossmann-fold domains"/>
    <property type="match status" value="1"/>
</dbReference>
<dbReference type="GeneID" id="8240025"/>
<dbReference type="FunCoup" id="E0VGI8">
    <property type="interactions" value="151"/>
</dbReference>
<dbReference type="InterPro" id="IPR002347">
    <property type="entry name" value="SDR_fam"/>
</dbReference>
<dbReference type="VEuPathDB" id="VectorBase:PHUM184020"/>
<dbReference type="PRINTS" id="PR00080">
    <property type="entry name" value="SDRFAMILY"/>
</dbReference>
<evidence type="ECO:0000256" key="3">
    <source>
        <dbReference type="RuleBase" id="RU000363"/>
    </source>
</evidence>
<dbReference type="FunFam" id="3.40.50.720:FF:000047">
    <property type="entry name" value="NADP-dependent L-serine/L-allo-threonine dehydrogenase"/>
    <property type="match status" value="1"/>
</dbReference>
<dbReference type="RefSeq" id="XP_002425232.1">
    <property type="nucleotide sequence ID" value="XM_002425187.1"/>
</dbReference>
<dbReference type="EMBL" id="AAZO01002138">
    <property type="status" value="NOT_ANNOTATED_CDS"/>
    <property type="molecule type" value="Genomic_DNA"/>
</dbReference>
<dbReference type="EnsemblMetazoa" id="PHUM184020-RA">
    <property type="protein sequence ID" value="PHUM184020-PA"/>
    <property type="gene ID" value="PHUM184020"/>
</dbReference>
<dbReference type="Pfam" id="PF00106">
    <property type="entry name" value="adh_short"/>
    <property type="match status" value="1"/>
</dbReference>
<dbReference type="Gene3D" id="3.40.50.720">
    <property type="entry name" value="NAD(P)-binding Rossmann-like Domain"/>
    <property type="match status" value="1"/>
</dbReference>
<dbReference type="GO" id="GO:0004316">
    <property type="term" value="F:3-oxoacyl-[acyl-carrier-protein] reductase (NADPH) activity"/>
    <property type="evidence" value="ECO:0007669"/>
    <property type="project" value="UniProtKB-EC"/>
</dbReference>